<sequence length="420" mass="44693">MRLHSRFLIFGFALVGFQAPGPFPPPAFAVSECPCKMTPSGVCVPDEECEARLRERLRRLQQQNRSDPDEMRKSTARSVGTRERPARAAPPQMPGEAAPPGPPQAPASSIRAGTGHGGAAPDAGAVTDAPRPPPPAGAPPPPRTPATVAAPAQARPIAVPNIQMRGAAPGPPARPVRPSAAGDGIAVTAAPAPRLRILETGYGRLVEPGGEVPGYGLYSYAILPQASARSAAFLTHIFTEVPSIEATAAIPAQVNILYVPLRKDKTTDFADLQRRLGDTPDKMAAEYATLFYDYRTARALLNHVCNPPADSIRKLCDGDLSRGPYLFTYAAPASQMDSVPPPFLFVDLSDVHEDAFAELLAAFKAQVKRDDISDEARIRTLRLQVLQIALKASDWISPVQKAIGDIVHSVTADARNPGAK</sequence>
<evidence type="ECO:0000256" key="1">
    <source>
        <dbReference type="SAM" id="MobiDB-lite"/>
    </source>
</evidence>
<organism evidence="2">
    <name type="scientific">Rhodopseudomonas palustris (strain BisB18)</name>
    <dbReference type="NCBI Taxonomy" id="316056"/>
    <lineage>
        <taxon>Bacteria</taxon>
        <taxon>Pseudomonadati</taxon>
        <taxon>Pseudomonadota</taxon>
        <taxon>Alphaproteobacteria</taxon>
        <taxon>Hyphomicrobiales</taxon>
        <taxon>Nitrobacteraceae</taxon>
        <taxon>Rhodopseudomonas</taxon>
    </lineage>
</organism>
<protein>
    <submittedName>
        <fullName evidence="2">Uncharacterized protein</fullName>
    </submittedName>
</protein>
<proteinExistence type="predicted"/>
<dbReference type="HOGENOM" id="CLU_653601_0_0_5"/>
<dbReference type="eggNOG" id="ENOG503405J">
    <property type="taxonomic scope" value="Bacteria"/>
</dbReference>
<accession>Q217R0</accession>
<reference evidence="2" key="1">
    <citation type="submission" date="2006-03" db="EMBL/GenBank/DDBJ databases">
        <title>Complete sequence of Rhodopseudomonas palustris BisB18.</title>
        <authorList>
            <consortium name="US DOE Joint Genome Institute"/>
            <person name="Copeland A."/>
            <person name="Lucas S."/>
            <person name="Lapidus A."/>
            <person name="Barry K."/>
            <person name="Detter J.C."/>
            <person name="Glavina del Rio T."/>
            <person name="Hammon N."/>
            <person name="Israni S."/>
            <person name="Dalin E."/>
            <person name="Tice H."/>
            <person name="Pitluck S."/>
            <person name="Chain P."/>
            <person name="Malfatti S."/>
            <person name="Shin M."/>
            <person name="Vergez L."/>
            <person name="Schmutz J."/>
            <person name="Larimer F."/>
            <person name="Land M."/>
            <person name="Hauser L."/>
            <person name="Pelletier D.A."/>
            <person name="Kyrpides N."/>
            <person name="Anderson I."/>
            <person name="Oda Y."/>
            <person name="Harwood C.S."/>
            <person name="Richardson P."/>
        </authorList>
    </citation>
    <scope>NUCLEOTIDE SEQUENCE [LARGE SCALE GENOMIC DNA]</scope>
    <source>
        <strain evidence="2">BisB18</strain>
    </source>
</reference>
<dbReference type="KEGG" id="rpc:RPC_1817"/>
<feature type="region of interest" description="Disordered" evidence="1">
    <location>
        <begin position="59"/>
        <end position="151"/>
    </location>
</feature>
<dbReference type="EMBL" id="CP000301">
    <property type="protein sequence ID" value="ABD87376.1"/>
    <property type="molecule type" value="Genomic_DNA"/>
</dbReference>
<dbReference type="AlphaFoldDB" id="Q217R0"/>
<gene>
    <name evidence="2" type="ordered locus">RPC_1817</name>
</gene>
<feature type="compositionally biased region" description="Pro residues" evidence="1">
    <location>
        <begin position="130"/>
        <end position="144"/>
    </location>
</feature>
<feature type="compositionally biased region" description="Pro residues" evidence="1">
    <location>
        <begin position="91"/>
        <end position="105"/>
    </location>
</feature>
<evidence type="ECO:0000313" key="2">
    <source>
        <dbReference type="EMBL" id="ABD87376.1"/>
    </source>
</evidence>
<dbReference type="STRING" id="316056.RPC_1817"/>
<name>Q217R0_RHOPB</name>